<comment type="caution">
    <text evidence="4">The sequence shown here is derived from an EMBL/GenBank/DDBJ whole genome shotgun (WGS) entry which is preliminary data.</text>
</comment>
<dbReference type="EMBL" id="JBHUHZ010000003">
    <property type="protein sequence ID" value="MFD2163819.1"/>
    <property type="molecule type" value="Genomic_DNA"/>
</dbReference>
<organism evidence="4 5">
    <name type="scientific">Paradesertivirga mongoliensis</name>
    <dbReference type="NCBI Taxonomy" id="2100740"/>
    <lineage>
        <taxon>Bacteria</taxon>
        <taxon>Pseudomonadati</taxon>
        <taxon>Bacteroidota</taxon>
        <taxon>Sphingobacteriia</taxon>
        <taxon>Sphingobacteriales</taxon>
        <taxon>Sphingobacteriaceae</taxon>
        <taxon>Paradesertivirga</taxon>
    </lineage>
</organism>
<keyword evidence="1" id="KW-1134">Transmembrane beta strand</keyword>
<dbReference type="Pfam" id="PF13715">
    <property type="entry name" value="CarbopepD_reg_2"/>
    <property type="match status" value="1"/>
</dbReference>
<dbReference type="SUPFAM" id="SSF56935">
    <property type="entry name" value="Porins"/>
    <property type="match status" value="1"/>
</dbReference>
<evidence type="ECO:0000256" key="2">
    <source>
        <dbReference type="SAM" id="SignalP"/>
    </source>
</evidence>
<evidence type="ECO:0000313" key="4">
    <source>
        <dbReference type="EMBL" id="MFD2163819.1"/>
    </source>
</evidence>
<gene>
    <name evidence="4" type="ORF">ACFSJU_15535</name>
</gene>
<dbReference type="SUPFAM" id="SSF49464">
    <property type="entry name" value="Carboxypeptidase regulatory domain-like"/>
    <property type="match status" value="1"/>
</dbReference>
<dbReference type="Pfam" id="PF07715">
    <property type="entry name" value="Plug"/>
    <property type="match status" value="1"/>
</dbReference>
<keyword evidence="1" id="KW-0998">Cell outer membrane</keyword>
<keyword evidence="5" id="KW-1185">Reference proteome</keyword>
<dbReference type="InterPro" id="IPR012910">
    <property type="entry name" value="Plug_dom"/>
</dbReference>
<dbReference type="InterPro" id="IPR037066">
    <property type="entry name" value="Plug_dom_sf"/>
</dbReference>
<dbReference type="InterPro" id="IPR008969">
    <property type="entry name" value="CarboxyPept-like_regulatory"/>
</dbReference>
<name>A0ABW4ZNY3_9SPHI</name>
<feature type="chain" id="PRO_5045654990" evidence="2">
    <location>
        <begin position="34"/>
        <end position="1073"/>
    </location>
</feature>
<dbReference type="InterPro" id="IPR023997">
    <property type="entry name" value="TonB-dep_OMP_SusC/RagA_CS"/>
</dbReference>
<keyword evidence="1" id="KW-0812">Transmembrane</keyword>
<evidence type="ECO:0000259" key="3">
    <source>
        <dbReference type="Pfam" id="PF07715"/>
    </source>
</evidence>
<reference evidence="5" key="1">
    <citation type="journal article" date="2019" name="Int. J. Syst. Evol. Microbiol.">
        <title>The Global Catalogue of Microorganisms (GCM) 10K type strain sequencing project: providing services to taxonomists for standard genome sequencing and annotation.</title>
        <authorList>
            <consortium name="The Broad Institute Genomics Platform"/>
            <consortium name="The Broad Institute Genome Sequencing Center for Infectious Disease"/>
            <person name="Wu L."/>
            <person name="Ma J."/>
        </authorList>
    </citation>
    <scope>NUCLEOTIDE SEQUENCE [LARGE SCALE GENOMIC DNA]</scope>
    <source>
        <strain evidence="5">KCTC 42217</strain>
    </source>
</reference>
<dbReference type="PROSITE" id="PS52016">
    <property type="entry name" value="TONB_DEPENDENT_REC_3"/>
    <property type="match status" value="1"/>
</dbReference>
<dbReference type="InterPro" id="IPR039426">
    <property type="entry name" value="TonB-dep_rcpt-like"/>
</dbReference>
<sequence length="1073" mass="118743">MNLFLQTQYYLSRGNKMSLALLIAAFLTGTANAETHNTGLTSSIKKNLENVTGTVKDAKGEPLPGVSVLIKGTKTATVTDVEGRFRINLPTGNETLVFTYLGFETREIAMSGRTTIDVTLNESTAMLDQVVVTGYGTKKRSEIVGAIATVTGEELMDIPAPNLAGAMRNRIAGVGVSQVSGRPGAPITLNIRNASRSDIAGQLGATTEPLYVVDGITITREEFDNIDASMIENMSILKDASASIYGAAGAKGVVLITTKRGKSGKPSISYNGYAGISDAASTPEMLSGYEHALLLNDTYRLRNEETSKFFSPQDLEYIRGLNNKSWFDQLWKPAATQRHNLSVSGGTEKLTFFAGGSYQNENANWEGMKFDKYSFRSGATATITEGLKADIGFNVDQNVRTAKHNLTNEDQVFFERIISVPSWVPMSIDGQLVNYNGSNPRGLLESGYFNDRKSRGYRINASLSYEPQFLKGLTAKLQVSQGSNSTNSRSYDAPYNLYNFERMGNNNELFSNTPLLSSDPDNAGVQVPFSRIRRANDAQLSPTLSEFNSYQAFFTLQYAKTLGLHSFNVLVGGEQSEANDETLGAVWANQLIPGGEEFWAFDANRLTRGQVSRGESTKRSFFGRFSYDIDKKYLIEGVARLDASSNFALGNRWGLSPSLGLGWVVSRENFFKDNVDFVNFLKLKVNYGIAGDDRVAARLWQDRYIIDTNNGYLYGNNNGNSLIPSVFPNPEITWEKKRTFNAGLEATMFNNKLDLGVEVFQNYTYDGLDRGANNLYPLYLGIDAPVVNYREVYNWGSEFTIGYKAKIAREVSLNASINFGYGNSVVERTIYAPGDFLETNLADGLATSFGTDPRKYNQSNIGLIYQGTFRTQAEVDAFMEKNPNYRLYNQIPQPGFQYFEDTNEDGIINDWDMVPMYNNTNAVFNSGINLGLGYKSFNLSTNIFARIGGKVFYDGRARIAPSTTRNILSIWEDRWSPENPDGRFPRFDQPSLTRNSTFWAVDGTTVRINNLTLSYKVPAKYAGKLGLGGARVLATGNNLWTIVNPLPYKDPYTSSAYDYPILRTISLGLSVNL</sequence>
<accession>A0ABW4ZNY3</accession>
<dbReference type="Gene3D" id="2.60.40.1120">
    <property type="entry name" value="Carboxypeptidase-like, regulatory domain"/>
    <property type="match status" value="1"/>
</dbReference>
<feature type="domain" description="TonB-dependent receptor plug" evidence="3">
    <location>
        <begin position="141"/>
        <end position="253"/>
    </location>
</feature>
<dbReference type="Proteomes" id="UP001597387">
    <property type="component" value="Unassembled WGS sequence"/>
</dbReference>
<dbReference type="NCBIfam" id="TIGR04056">
    <property type="entry name" value="OMP_RagA_SusC"/>
    <property type="match status" value="1"/>
</dbReference>
<keyword evidence="2" id="KW-0732">Signal</keyword>
<evidence type="ECO:0000256" key="1">
    <source>
        <dbReference type="PROSITE-ProRule" id="PRU01360"/>
    </source>
</evidence>
<evidence type="ECO:0000313" key="5">
    <source>
        <dbReference type="Proteomes" id="UP001597387"/>
    </source>
</evidence>
<dbReference type="NCBIfam" id="TIGR04057">
    <property type="entry name" value="SusC_RagA_signa"/>
    <property type="match status" value="1"/>
</dbReference>
<dbReference type="InterPro" id="IPR023996">
    <property type="entry name" value="TonB-dep_OMP_SusC/RagA"/>
</dbReference>
<keyword evidence="1" id="KW-0472">Membrane</keyword>
<dbReference type="Gene3D" id="2.170.130.10">
    <property type="entry name" value="TonB-dependent receptor, plug domain"/>
    <property type="match status" value="1"/>
</dbReference>
<keyword evidence="1" id="KW-0813">Transport</keyword>
<protein>
    <submittedName>
        <fullName evidence="4">SusC/RagA family TonB-linked outer membrane protein</fullName>
    </submittedName>
</protein>
<proteinExistence type="inferred from homology"/>
<feature type="signal peptide" evidence="2">
    <location>
        <begin position="1"/>
        <end position="33"/>
    </location>
</feature>
<comment type="similarity">
    <text evidence="1">Belongs to the TonB-dependent receptor family.</text>
</comment>
<comment type="subcellular location">
    <subcellularLocation>
        <location evidence="1">Cell outer membrane</location>
        <topology evidence="1">Multi-pass membrane protein</topology>
    </subcellularLocation>
</comment>
<dbReference type="RefSeq" id="WP_255905067.1">
    <property type="nucleotide sequence ID" value="NZ_JAFMZO010000004.1"/>
</dbReference>